<dbReference type="EMBL" id="NNAY01000279">
    <property type="protein sequence ID" value="OXU29532.1"/>
    <property type="molecule type" value="Genomic_DNA"/>
</dbReference>
<evidence type="ECO:0000256" key="2">
    <source>
        <dbReference type="ARBA" id="ARBA00022525"/>
    </source>
</evidence>
<keyword evidence="3" id="KW-0027">Amidation</keyword>
<comment type="caution">
    <text evidence="5">The sequence shown here is derived from an EMBL/GenBank/DDBJ whole genome shotgun (WGS) entry which is preliminary data.</text>
</comment>
<keyword evidence="4" id="KW-0873">Pyrrolidone carboxylic acid</keyword>
<keyword evidence="6" id="KW-1185">Reference proteome</keyword>
<dbReference type="AlphaFoldDB" id="A0A232FFQ1"/>
<evidence type="ECO:0000256" key="3">
    <source>
        <dbReference type="ARBA" id="ARBA00022815"/>
    </source>
</evidence>
<evidence type="ECO:0000256" key="4">
    <source>
        <dbReference type="ARBA" id="ARBA00023283"/>
    </source>
</evidence>
<name>A0A232FFQ1_9HYME</name>
<sequence>MSHLWTATLLSTIEFSSKIWRPRHENCRSLLALGLCLCVVLLQTRAAEAQLNFSTGWGKRSSHLLQPAAAASSGIGRPRQPADFDYFLQRYYRRLRKSSEWL</sequence>
<evidence type="ECO:0000313" key="6">
    <source>
        <dbReference type="Proteomes" id="UP000215335"/>
    </source>
</evidence>
<reference evidence="5 6" key="1">
    <citation type="journal article" date="2017" name="Curr. Biol.">
        <title>The Evolution of Venom by Co-option of Single-Copy Genes.</title>
        <authorList>
            <person name="Martinson E.O."/>
            <person name="Mrinalini"/>
            <person name="Kelkar Y.D."/>
            <person name="Chang C.H."/>
            <person name="Werren J.H."/>
        </authorList>
    </citation>
    <scope>NUCLEOTIDE SEQUENCE [LARGE SCALE GENOMIC DNA]</scope>
    <source>
        <strain evidence="5 6">Alberta</strain>
        <tissue evidence="5">Whole body</tissue>
    </source>
</reference>
<keyword evidence="2" id="KW-0964">Secreted</keyword>
<proteinExistence type="predicted"/>
<accession>A0A232FFQ1</accession>
<dbReference type="Proteomes" id="UP000215335">
    <property type="component" value="Unassembled WGS sequence"/>
</dbReference>
<comment type="subcellular location">
    <subcellularLocation>
        <location evidence="1">Secreted</location>
    </subcellularLocation>
</comment>
<evidence type="ECO:0000256" key="1">
    <source>
        <dbReference type="ARBA" id="ARBA00004613"/>
    </source>
</evidence>
<evidence type="ECO:0000313" key="5">
    <source>
        <dbReference type="EMBL" id="OXU29532.1"/>
    </source>
</evidence>
<dbReference type="PROSITE" id="PS00256">
    <property type="entry name" value="AKH"/>
    <property type="match status" value="1"/>
</dbReference>
<organism evidence="5 6">
    <name type="scientific">Trichomalopsis sarcophagae</name>
    <dbReference type="NCBI Taxonomy" id="543379"/>
    <lineage>
        <taxon>Eukaryota</taxon>
        <taxon>Metazoa</taxon>
        <taxon>Ecdysozoa</taxon>
        <taxon>Arthropoda</taxon>
        <taxon>Hexapoda</taxon>
        <taxon>Insecta</taxon>
        <taxon>Pterygota</taxon>
        <taxon>Neoptera</taxon>
        <taxon>Endopterygota</taxon>
        <taxon>Hymenoptera</taxon>
        <taxon>Apocrita</taxon>
        <taxon>Proctotrupomorpha</taxon>
        <taxon>Chalcidoidea</taxon>
        <taxon>Pteromalidae</taxon>
        <taxon>Pteromalinae</taxon>
        <taxon>Trichomalopsis</taxon>
    </lineage>
</organism>
<dbReference type="OrthoDB" id="6159864at2759"/>
<dbReference type="GO" id="GO:0005179">
    <property type="term" value="F:hormone activity"/>
    <property type="evidence" value="ECO:0007669"/>
    <property type="project" value="InterPro"/>
</dbReference>
<evidence type="ECO:0008006" key="7">
    <source>
        <dbReference type="Google" id="ProtNLM"/>
    </source>
</evidence>
<gene>
    <name evidence="5" type="ORF">TSAR_012544</name>
</gene>
<dbReference type="GO" id="GO:0005576">
    <property type="term" value="C:extracellular region"/>
    <property type="evidence" value="ECO:0007669"/>
    <property type="project" value="UniProtKB-SubCell"/>
</dbReference>
<dbReference type="InterPro" id="IPR002047">
    <property type="entry name" value="Adipokinetic_hormone_CS"/>
</dbReference>
<protein>
    <recommendedName>
        <fullName evidence="7">Adipokinetic hormone</fullName>
    </recommendedName>
</protein>